<dbReference type="AlphaFoldDB" id="A0A0V0HUE9"/>
<name>A0A0V0HUE9_SOLCH</name>
<sequence length="77" mass="8762">MGELLVDKKAGGLSIRNMKKQNWSLMMKWLWKFATDEGMLWKEAIVANMAWKIIGTLRMSQHPMCVHSGELLGISGQ</sequence>
<protein>
    <submittedName>
        <fullName evidence="1">Putative ovule protein</fullName>
    </submittedName>
</protein>
<proteinExistence type="predicted"/>
<reference evidence="1" key="1">
    <citation type="submission" date="2015-12" db="EMBL/GenBank/DDBJ databases">
        <title>Gene expression during late stages of embryo sac development: a critical building block for successful pollen-pistil interactions.</title>
        <authorList>
            <person name="Liu Y."/>
            <person name="Joly V."/>
            <person name="Sabar M."/>
            <person name="Matton D.P."/>
        </authorList>
    </citation>
    <scope>NUCLEOTIDE SEQUENCE</scope>
</reference>
<accession>A0A0V0HUE9</accession>
<evidence type="ECO:0000313" key="1">
    <source>
        <dbReference type="EMBL" id="JAP23783.1"/>
    </source>
</evidence>
<organism evidence="1">
    <name type="scientific">Solanum chacoense</name>
    <name type="common">Chaco potato</name>
    <dbReference type="NCBI Taxonomy" id="4108"/>
    <lineage>
        <taxon>Eukaryota</taxon>
        <taxon>Viridiplantae</taxon>
        <taxon>Streptophyta</taxon>
        <taxon>Embryophyta</taxon>
        <taxon>Tracheophyta</taxon>
        <taxon>Spermatophyta</taxon>
        <taxon>Magnoliopsida</taxon>
        <taxon>eudicotyledons</taxon>
        <taxon>Gunneridae</taxon>
        <taxon>Pentapetalae</taxon>
        <taxon>asterids</taxon>
        <taxon>lamiids</taxon>
        <taxon>Solanales</taxon>
        <taxon>Solanaceae</taxon>
        <taxon>Solanoideae</taxon>
        <taxon>Solaneae</taxon>
        <taxon>Solanum</taxon>
    </lineage>
</organism>
<dbReference type="EMBL" id="GEDG01015101">
    <property type="protein sequence ID" value="JAP23783.1"/>
    <property type="molecule type" value="Transcribed_RNA"/>
</dbReference>